<keyword evidence="3" id="KW-1185">Reference proteome</keyword>
<gene>
    <name evidence="2" type="ORF">CCMP2556_LOCUS33784</name>
</gene>
<protein>
    <submittedName>
        <fullName evidence="2">Uncharacterized protein</fullName>
    </submittedName>
</protein>
<dbReference type="Proteomes" id="UP001642484">
    <property type="component" value="Unassembled WGS sequence"/>
</dbReference>
<name>A0ABP0NZ15_9DINO</name>
<comment type="caution">
    <text evidence="2">The sequence shown here is derived from an EMBL/GenBank/DDBJ whole genome shotgun (WGS) entry which is preliminary data.</text>
</comment>
<evidence type="ECO:0000256" key="1">
    <source>
        <dbReference type="SAM" id="MobiDB-lite"/>
    </source>
</evidence>
<feature type="compositionally biased region" description="Basic and acidic residues" evidence="1">
    <location>
        <begin position="24"/>
        <end position="36"/>
    </location>
</feature>
<feature type="region of interest" description="Disordered" evidence="1">
    <location>
        <begin position="1"/>
        <end position="36"/>
    </location>
</feature>
<reference evidence="2 3" key="1">
    <citation type="submission" date="2024-02" db="EMBL/GenBank/DDBJ databases">
        <authorList>
            <person name="Chen Y."/>
            <person name="Shah S."/>
            <person name="Dougan E. K."/>
            <person name="Thang M."/>
            <person name="Chan C."/>
        </authorList>
    </citation>
    <scope>NUCLEOTIDE SEQUENCE [LARGE SCALE GENOMIC DNA]</scope>
</reference>
<evidence type="ECO:0000313" key="2">
    <source>
        <dbReference type="EMBL" id="CAK9068751.1"/>
    </source>
</evidence>
<dbReference type="EMBL" id="CAXAMN010022361">
    <property type="protein sequence ID" value="CAK9068751.1"/>
    <property type="molecule type" value="Genomic_DNA"/>
</dbReference>
<evidence type="ECO:0000313" key="3">
    <source>
        <dbReference type="Proteomes" id="UP001642484"/>
    </source>
</evidence>
<sequence length="197" mass="21955">MPNLEEGADLETRHLLPTPLGNAVEKDSEGNEGTSQERFERVTSSFRDFSLQRCCQCLLGPVFGWLGFSFLDTWWPQRHLSPAEWALYHRQQKHKKDVACIARAMTGIPVSPELLRSAMLSFAGSDQSVDLSFAELNAMFYFAGCHNDAKSAFLAFVRTLRSPTEMQGVSDRVALEDLLEAFARWPSHRSAVASAGA</sequence>
<organism evidence="2 3">
    <name type="scientific">Durusdinium trenchii</name>
    <dbReference type="NCBI Taxonomy" id="1381693"/>
    <lineage>
        <taxon>Eukaryota</taxon>
        <taxon>Sar</taxon>
        <taxon>Alveolata</taxon>
        <taxon>Dinophyceae</taxon>
        <taxon>Suessiales</taxon>
        <taxon>Symbiodiniaceae</taxon>
        <taxon>Durusdinium</taxon>
    </lineage>
</organism>
<accession>A0ABP0NZ15</accession>
<proteinExistence type="predicted"/>